<evidence type="ECO:0000256" key="3">
    <source>
        <dbReference type="ARBA" id="ARBA00022723"/>
    </source>
</evidence>
<dbReference type="AlphaFoldDB" id="A0A9D4XNV2"/>
<dbReference type="Gramene" id="Psat4g168600.5">
    <property type="protein sequence ID" value="Psat4g168600.5.cds1"/>
    <property type="gene ID" value="Psat4g168600"/>
</dbReference>
<comment type="similarity">
    <text evidence="1 6">Belongs to the peptidase M76 family.</text>
</comment>
<evidence type="ECO:0000256" key="4">
    <source>
        <dbReference type="ARBA" id="ARBA00022801"/>
    </source>
</evidence>
<dbReference type="Gramene" id="Psat4g168600.4">
    <property type="protein sequence ID" value="Psat4g168600.4.cds1"/>
    <property type="gene ID" value="Psat4g168600"/>
</dbReference>
<keyword evidence="2 6" id="KW-0645">Protease</keyword>
<dbReference type="Gramene" id="Psat04G0571600-T1">
    <property type="protein sequence ID" value="KAI5422370.1"/>
    <property type="gene ID" value="KIW84_045716"/>
</dbReference>
<keyword evidence="3 6" id="KW-0479">Metal-binding</keyword>
<dbReference type="GO" id="GO:0034982">
    <property type="term" value="P:mitochondrial protein processing"/>
    <property type="evidence" value="ECO:0007669"/>
    <property type="project" value="TreeGrafter"/>
</dbReference>
<dbReference type="PANTHER" id="PTHR21711">
    <property type="entry name" value="MITOCHONDRIAL INNER MEMBRANE PROTEASE"/>
    <property type="match status" value="1"/>
</dbReference>
<dbReference type="Gramene" id="Psat4g168600.2">
    <property type="protein sequence ID" value="Psat4g168600.2.cds1"/>
    <property type="gene ID" value="Psat4g168600"/>
</dbReference>
<keyword evidence="4 6" id="KW-0378">Hydrolase</keyword>
<evidence type="ECO:0000313" key="8">
    <source>
        <dbReference type="Proteomes" id="UP001058974"/>
    </source>
</evidence>
<reference evidence="7 8" key="1">
    <citation type="journal article" date="2022" name="Nat. Genet.">
        <title>Improved pea reference genome and pan-genome highlight genomic features and evolutionary characteristics.</title>
        <authorList>
            <person name="Yang T."/>
            <person name="Liu R."/>
            <person name="Luo Y."/>
            <person name="Hu S."/>
            <person name="Wang D."/>
            <person name="Wang C."/>
            <person name="Pandey M.K."/>
            <person name="Ge S."/>
            <person name="Xu Q."/>
            <person name="Li N."/>
            <person name="Li G."/>
            <person name="Huang Y."/>
            <person name="Saxena R.K."/>
            <person name="Ji Y."/>
            <person name="Li M."/>
            <person name="Yan X."/>
            <person name="He Y."/>
            <person name="Liu Y."/>
            <person name="Wang X."/>
            <person name="Xiang C."/>
            <person name="Varshney R.K."/>
            <person name="Ding H."/>
            <person name="Gao S."/>
            <person name="Zong X."/>
        </authorList>
    </citation>
    <scope>NUCLEOTIDE SEQUENCE [LARGE SCALE GENOMIC DNA]</scope>
    <source>
        <strain evidence="7 8">cv. Zhongwan 6</strain>
    </source>
</reference>
<evidence type="ECO:0000313" key="7">
    <source>
        <dbReference type="EMBL" id="KAI5422370.1"/>
    </source>
</evidence>
<dbReference type="OrthoDB" id="1334004at2759"/>
<dbReference type="InterPro" id="IPR019165">
    <property type="entry name" value="Peptidase_M76_ATP23"/>
</dbReference>
<dbReference type="PANTHER" id="PTHR21711:SF0">
    <property type="entry name" value="MITOCHONDRIAL INNER MEMBRANE PROTEASE ATP23 HOMOLOG"/>
    <property type="match status" value="1"/>
</dbReference>
<organism evidence="7 8">
    <name type="scientific">Pisum sativum</name>
    <name type="common">Garden pea</name>
    <name type="synonym">Lathyrus oleraceus</name>
    <dbReference type="NCBI Taxonomy" id="3888"/>
    <lineage>
        <taxon>Eukaryota</taxon>
        <taxon>Viridiplantae</taxon>
        <taxon>Streptophyta</taxon>
        <taxon>Embryophyta</taxon>
        <taxon>Tracheophyta</taxon>
        <taxon>Spermatophyta</taxon>
        <taxon>Magnoliopsida</taxon>
        <taxon>eudicotyledons</taxon>
        <taxon>Gunneridae</taxon>
        <taxon>Pentapetalae</taxon>
        <taxon>rosids</taxon>
        <taxon>fabids</taxon>
        <taxon>Fabales</taxon>
        <taxon>Fabaceae</taxon>
        <taxon>Papilionoideae</taxon>
        <taxon>50 kb inversion clade</taxon>
        <taxon>NPAAA clade</taxon>
        <taxon>Hologalegina</taxon>
        <taxon>IRL clade</taxon>
        <taxon>Fabeae</taxon>
        <taxon>Lathyrus</taxon>
    </lineage>
</organism>
<dbReference type="Gramene" id="Psat4g168600.7">
    <property type="protein sequence ID" value="Psat4g168600.7.cds1"/>
    <property type="gene ID" value="Psat4g168600"/>
</dbReference>
<dbReference type="Gramene" id="Psat4g168600.8">
    <property type="protein sequence ID" value="Psat4g168600.8.cds1"/>
    <property type="gene ID" value="Psat4g168600"/>
</dbReference>
<dbReference type="Gramene" id="Psat4g168600.1">
    <property type="protein sequence ID" value="Psat4g168600.1.cds1"/>
    <property type="gene ID" value="Psat4g168600"/>
</dbReference>
<dbReference type="GO" id="GO:0005739">
    <property type="term" value="C:mitochondrion"/>
    <property type="evidence" value="ECO:0007669"/>
    <property type="project" value="GOC"/>
</dbReference>
<evidence type="ECO:0000256" key="2">
    <source>
        <dbReference type="ARBA" id="ARBA00022670"/>
    </source>
</evidence>
<dbReference type="Proteomes" id="UP001058974">
    <property type="component" value="Chromosome 4"/>
</dbReference>
<keyword evidence="5 6" id="KW-0482">Metalloprotease</keyword>
<gene>
    <name evidence="7" type="ORF">KIW84_045716</name>
</gene>
<dbReference type="Gramene" id="PSAT_LOCUS15415_t1">
    <property type="protein sequence ID" value="CAL5195763.1"/>
    <property type="gene ID" value="PSAT_LOCUS15415"/>
</dbReference>
<evidence type="ECO:0000256" key="5">
    <source>
        <dbReference type="ARBA" id="ARBA00023049"/>
    </source>
</evidence>
<dbReference type="GO" id="GO:0046872">
    <property type="term" value="F:metal ion binding"/>
    <property type="evidence" value="ECO:0007669"/>
    <property type="project" value="UniProtKB-KW"/>
</dbReference>
<evidence type="ECO:0000256" key="6">
    <source>
        <dbReference type="RuleBase" id="RU364057"/>
    </source>
</evidence>
<accession>A0A9D4XNV2</accession>
<sequence length="188" mass="21136">MDLDKLRRGDAALDKCLKDCERMIQKSLNNPLVKTLRERMEKAGCPVKDNFFKATICLNSYGGVFTPGKGITVCGNKKQNQDNVTQVIIHELIHAFDDCRVANMDWTNCAHHACSEIRAGHLSGDCHYKRELLRGFLRIKGHEQECIKRRVMKSLAANPFCAGSTAKDSMDAVWNTCYNDTAPFDKAP</sequence>
<dbReference type="GO" id="GO:0004222">
    <property type="term" value="F:metalloendopeptidase activity"/>
    <property type="evidence" value="ECO:0007669"/>
    <property type="project" value="InterPro"/>
</dbReference>
<proteinExistence type="inferred from homology"/>
<protein>
    <recommendedName>
        <fullName evidence="6">Mitochondrial inner membrane protease ATP23</fullName>
        <ecNumber evidence="6">3.4.24.-</ecNumber>
    </recommendedName>
</protein>
<evidence type="ECO:0000256" key="1">
    <source>
        <dbReference type="ARBA" id="ARBA00009915"/>
    </source>
</evidence>
<name>A0A9D4XNV2_PEA</name>
<dbReference type="EC" id="3.4.24.-" evidence="6"/>
<dbReference type="Pfam" id="PF09768">
    <property type="entry name" value="Peptidase_M76"/>
    <property type="match status" value="1"/>
</dbReference>
<dbReference type="EMBL" id="JAMSHJ010000004">
    <property type="protein sequence ID" value="KAI5422370.1"/>
    <property type="molecule type" value="Genomic_DNA"/>
</dbReference>
<dbReference type="Gramene" id="Psat4g168600.6">
    <property type="protein sequence ID" value="Psat4g168600.6.cds1"/>
    <property type="gene ID" value="Psat4g168600"/>
</dbReference>
<dbReference type="GO" id="GO:0033615">
    <property type="term" value="P:mitochondrial proton-transporting ATP synthase complex assembly"/>
    <property type="evidence" value="ECO:0007669"/>
    <property type="project" value="TreeGrafter"/>
</dbReference>
<keyword evidence="8" id="KW-1185">Reference proteome</keyword>
<comment type="caution">
    <text evidence="7">The sequence shown here is derived from an EMBL/GenBank/DDBJ whole genome shotgun (WGS) entry which is preliminary data.</text>
</comment>
<dbReference type="Gramene" id="Psat4g168600.3">
    <property type="protein sequence ID" value="Psat4g168600.3.cds1"/>
    <property type="gene ID" value="Psat4g168600"/>
</dbReference>